<feature type="compositionally biased region" description="Polar residues" evidence="1">
    <location>
        <begin position="246"/>
        <end position="262"/>
    </location>
</feature>
<sequence length="262" mass="27365">MISTLAARRAAKSSSWVMTGSARDAATAAIARASVDPHPATGLGKMDPQSGPHSGGIVVDGQRFHIGNGFQGRQALSPDVGRRRGQHADAQFGEGDDGGGDPVGDQRLVELPAAFGRDEHRRVEHSGGRRRVVGTARDPRHVAGKDREVVTEPGIGLSAAQPRQELRFAQPTPAPRTNRGKHRDRTAADGDGDVLPCPHAAQHAGRIVTQLTRGHLRHAYDRSSIVGQTGCSPDGARAAEVPQPTPGTTGAASVGAEQSRSA</sequence>
<feature type="region of interest" description="Disordered" evidence="1">
    <location>
        <begin position="223"/>
        <end position="262"/>
    </location>
</feature>
<reference evidence="2 3" key="1">
    <citation type="journal article" date="2013" name="Genome Announc.">
        <title>Whole-Genome Sequences of Four Clinical Isolates of Mycobacterium tuberculosis from Tamil Nadu, South India.</title>
        <authorList>
            <person name="Narayanan S."/>
            <person name="Deshpande U."/>
        </authorList>
    </citation>
    <scope>NUCLEOTIDE SEQUENCE [LARGE SCALE GENOMIC DNA]</scope>
    <source>
        <strain evidence="2 3">CAS/NITR204</strain>
    </source>
</reference>
<dbReference type="PATRIC" id="fig|1310114.3.peg.924"/>
<protein>
    <submittedName>
        <fullName evidence="2">Uncharacterized protein</fullName>
    </submittedName>
</protein>
<organism evidence="2 3">
    <name type="scientific">Mycobacterium tuberculosis CAS/NITR204</name>
    <dbReference type="NCBI Taxonomy" id="1310114"/>
    <lineage>
        <taxon>Bacteria</taxon>
        <taxon>Bacillati</taxon>
        <taxon>Actinomycetota</taxon>
        <taxon>Actinomycetes</taxon>
        <taxon>Mycobacteriales</taxon>
        <taxon>Mycobacteriaceae</taxon>
        <taxon>Mycobacterium</taxon>
        <taxon>Mycobacterium tuberculosis complex</taxon>
    </lineage>
</organism>
<dbReference type="Proteomes" id="UP000013548">
    <property type="component" value="Chromosome"/>
</dbReference>
<dbReference type="HOGENOM" id="CLU_1060999_0_0_11"/>
<dbReference type="BioCyc" id="MTUB1310114:G13A2-655-MONOMER"/>
<gene>
    <name evidence="2" type="ORF">J113_04450</name>
</gene>
<accession>R4MAF9</accession>
<evidence type="ECO:0000313" key="3">
    <source>
        <dbReference type="Proteomes" id="UP000013548"/>
    </source>
</evidence>
<name>R4MAF9_MYCTX</name>
<dbReference type="AlphaFoldDB" id="R4MAF9"/>
<proteinExistence type="predicted"/>
<evidence type="ECO:0000313" key="2">
    <source>
        <dbReference type="EMBL" id="AGL26108.1"/>
    </source>
</evidence>
<dbReference type="KEGG" id="mtuc:J113_04450"/>
<dbReference type="EMBL" id="CP005386">
    <property type="protein sequence ID" value="AGL26108.1"/>
    <property type="molecule type" value="Genomic_DNA"/>
</dbReference>
<feature type="region of interest" description="Disordered" evidence="1">
    <location>
        <begin position="36"/>
        <end position="102"/>
    </location>
</feature>
<feature type="region of interest" description="Disordered" evidence="1">
    <location>
        <begin position="162"/>
        <end position="189"/>
    </location>
</feature>
<evidence type="ECO:0000256" key="1">
    <source>
        <dbReference type="SAM" id="MobiDB-lite"/>
    </source>
</evidence>